<dbReference type="Proteomes" id="UP001209540">
    <property type="component" value="Unassembled WGS sequence"/>
</dbReference>
<dbReference type="AlphaFoldDB" id="A0AAD5PIH4"/>
<keyword evidence="1" id="KW-0812">Transmembrane</keyword>
<sequence length="110" mass="12855">MWILHDSRITGMSCPVRRWTSGERTLKDVLYCVNIQLWICYTGLTCSDPLGSETSGTDKKRLIKNTYYYITTIVITTFMKLEIIILHGLAICQNFTLRSYRNNMSWVKFC</sequence>
<reference evidence="2" key="1">
    <citation type="journal article" date="2022" name="IScience">
        <title>Evolution of zygomycete secretomes and the origins of terrestrial fungal ecologies.</title>
        <authorList>
            <person name="Chang Y."/>
            <person name="Wang Y."/>
            <person name="Mondo S."/>
            <person name="Ahrendt S."/>
            <person name="Andreopoulos W."/>
            <person name="Barry K."/>
            <person name="Beard J."/>
            <person name="Benny G.L."/>
            <person name="Blankenship S."/>
            <person name="Bonito G."/>
            <person name="Cuomo C."/>
            <person name="Desiro A."/>
            <person name="Gervers K.A."/>
            <person name="Hundley H."/>
            <person name="Kuo A."/>
            <person name="LaButti K."/>
            <person name="Lang B.F."/>
            <person name="Lipzen A."/>
            <person name="O'Donnell K."/>
            <person name="Pangilinan J."/>
            <person name="Reynolds N."/>
            <person name="Sandor L."/>
            <person name="Smith M.E."/>
            <person name="Tsang A."/>
            <person name="Grigoriev I.V."/>
            <person name="Stajich J.E."/>
            <person name="Spatafora J.W."/>
        </authorList>
    </citation>
    <scope>NUCLEOTIDE SEQUENCE</scope>
    <source>
        <strain evidence="2">RSA 2281</strain>
    </source>
</reference>
<protein>
    <submittedName>
        <fullName evidence="2">Uncharacterized protein</fullName>
    </submittedName>
</protein>
<keyword evidence="1" id="KW-1133">Transmembrane helix</keyword>
<evidence type="ECO:0000313" key="3">
    <source>
        <dbReference type="Proteomes" id="UP001209540"/>
    </source>
</evidence>
<reference evidence="2" key="2">
    <citation type="submission" date="2023-02" db="EMBL/GenBank/DDBJ databases">
        <authorList>
            <consortium name="DOE Joint Genome Institute"/>
            <person name="Mondo S.J."/>
            <person name="Chang Y."/>
            <person name="Wang Y."/>
            <person name="Ahrendt S."/>
            <person name="Andreopoulos W."/>
            <person name="Barry K."/>
            <person name="Beard J."/>
            <person name="Benny G.L."/>
            <person name="Blankenship S."/>
            <person name="Bonito G."/>
            <person name="Cuomo C."/>
            <person name="Desiro A."/>
            <person name="Gervers K.A."/>
            <person name="Hundley H."/>
            <person name="Kuo A."/>
            <person name="LaButti K."/>
            <person name="Lang B.F."/>
            <person name="Lipzen A."/>
            <person name="O'Donnell K."/>
            <person name="Pangilinan J."/>
            <person name="Reynolds N."/>
            <person name="Sandor L."/>
            <person name="Smith M.W."/>
            <person name="Tsang A."/>
            <person name="Grigoriev I.V."/>
            <person name="Stajich J.E."/>
            <person name="Spatafora J.W."/>
        </authorList>
    </citation>
    <scope>NUCLEOTIDE SEQUENCE</scope>
    <source>
        <strain evidence="2">RSA 2281</strain>
    </source>
</reference>
<name>A0AAD5PIH4_9FUNG</name>
<feature type="transmembrane region" description="Helical" evidence="1">
    <location>
        <begin position="67"/>
        <end position="90"/>
    </location>
</feature>
<accession>A0AAD5PIH4</accession>
<gene>
    <name evidence="2" type="ORF">BDA99DRAFT_533968</name>
</gene>
<proteinExistence type="predicted"/>
<evidence type="ECO:0000256" key="1">
    <source>
        <dbReference type="SAM" id="Phobius"/>
    </source>
</evidence>
<evidence type="ECO:0000313" key="2">
    <source>
        <dbReference type="EMBL" id="KAI9271480.1"/>
    </source>
</evidence>
<comment type="caution">
    <text evidence="2">The sequence shown here is derived from an EMBL/GenBank/DDBJ whole genome shotgun (WGS) entry which is preliminary data.</text>
</comment>
<keyword evidence="1" id="KW-0472">Membrane</keyword>
<keyword evidence="3" id="KW-1185">Reference proteome</keyword>
<organism evidence="2 3">
    <name type="scientific">Phascolomyces articulosus</name>
    <dbReference type="NCBI Taxonomy" id="60185"/>
    <lineage>
        <taxon>Eukaryota</taxon>
        <taxon>Fungi</taxon>
        <taxon>Fungi incertae sedis</taxon>
        <taxon>Mucoromycota</taxon>
        <taxon>Mucoromycotina</taxon>
        <taxon>Mucoromycetes</taxon>
        <taxon>Mucorales</taxon>
        <taxon>Lichtheimiaceae</taxon>
        <taxon>Phascolomyces</taxon>
    </lineage>
</organism>
<dbReference type="EMBL" id="JAIXMP010000006">
    <property type="protein sequence ID" value="KAI9271480.1"/>
    <property type="molecule type" value="Genomic_DNA"/>
</dbReference>